<dbReference type="NCBIfam" id="TIGR01856">
    <property type="entry name" value="hisJ_fam"/>
    <property type="match status" value="1"/>
</dbReference>
<evidence type="ECO:0000259" key="9">
    <source>
        <dbReference type="Pfam" id="PF02811"/>
    </source>
</evidence>
<reference evidence="11" key="1">
    <citation type="submission" date="2016-05" db="EMBL/GenBank/DDBJ databases">
        <title>Comparative genomics of biotechnologically important yeasts.</title>
        <authorList>
            <consortium name="DOE Joint Genome Institute"/>
            <person name="Riley R."/>
            <person name="Haridas S."/>
            <person name="Wolfe K.H."/>
            <person name="Lopes M.R."/>
            <person name="Hittinger C.T."/>
            <person name="Goker M."/>
            <person name="Salamov A."/>
            <person name="Wisecaver J."/>
            <person name="Long T.M."/>
            <person name="Aerts A.L."/>
            <person name="Barry K."/>
            <person name="Choi C."/>
            <person name="Clum A."/>
            <person name="Coughlan A.Y."/>
            <person name="Deshpande S."/>
            <person name="Douglass A.P."/>
            <person name="Hanson S.J."/>
            <person name="Klenk H.-P."/>
            <person name="Labutti K."/>
            <person name="Lapidus A."/>
            <person name="Lindquist E."/>
            <person name="Lipzen A."/>
            <person name="Meier-Kolthoff J.P."/>
            <person name="Ohm R.A."/>
            <person name="Otillar R.P."/>
            <person name="Pangilinan J."/>
            <person name="Peng Y."/>
            <person name="Rokas A."/>
            <person name="Rosa C.A."/>
            <person name="Scheuner C."/>
            <person name="Sibirny A.A."/>
            <person name="Slot J.C."/>
            <person name="Stielow J.B."/>
            <person name="Sun H."/>
            <person name="Kurtzman C.P."/>
            <person name="Blackwell M."/>
            <person name="Grigoriev I.V."/>
            <person name="Jeffries T.W."/>
        </authorList>
    </citation>
    <scope>NUCLEOTIDE SEQUENCE [LARGE SCALE GENOMIC DNA]</scope>
    <source>
        <strain evidence="11">NRRL Y-12698</strain>
    </source>
</reference>
<feature type="domain" description="PHP" evidence="9">
    <location>
        <begin position="4"/>
        <end position="226"/>
    </location>
</feature>
<evidence type="ECO:0000256" key="5">
    <source>
        <dbReference type="ARBA" id="ARBA00022801"/>
    </source>
</evidence>
<dbReference type="UniPathway" id="UPA00031">
    <property type="reaction ID" value="UER00013"/>
</dbReference>
<organism evidence="10 11">
    <name type="scientific">Babjeviella inositovora NRRL Y-12698</name>
    <dbReference type="NCBI Taxonomy" id="984486"/>
    <lineage>
        <taxon>Eukaryota</taxon>
        <taxon>Fungi</taxon>
        <taxon>Dikarya</taxon>
        <taxon>Ascomycota</taxon>
        <taxon>Saccharomycotina</taxon>
        <taxon>Pichiomycetes</taxon>
        <taxon>Serinales incertae sedis</taxon>
        <taxon>Babjeviella</taxon>
    </lineage>
</organism>
<keyword evidence="4 8" id="KW-0028">Amino-acid biosynthesis</keyword>
<dbReference type="InterPro" id="IPR016195">
    <property type="entry name" value="Pol/histidinol_Pase-like"/>
</dbReference>
<evidence type="ECO:0000256" key="3">
    <source>
        <dbReference type="ARBA" id="ARBA00013085"/>
    </source>
</evidence>
<proteinExistence type="inferred from homology"/>
<keyword evidence="6 8" id="KW-0368">Histidine biosynthesis</keyword>
<gene>
    <name evidence="10" type="ORF">BABINDRAFT_41297</name>
</gene>
<evidence type="ECO:0000256" key="1">
    <source>
        <dbReference type="ARBA" id="ARBA00004970"/>
    </source>
</evidence>
<dbReference type="Pfam" id="PF02811">
    <property type="entry name" value="PHP"/>
    <property type="match status" value="1"/>
</dbReference>
<dbReference type="Gene3D" id="3.20.20.140">
    <property type="entry name" value="Metal-dependent hydrolases"/>
    <property type="match status" value="1"/>
</dbReference>
<dbReference type="GO" id="GO:0000105">
    <property type="term" value="P:L-histidine biosynthetic process"/>
    <property type="evidence" value="ECO:0007669"/>
    <property type="project" value="UniProtKB-UniRule"/>
</dbReference>
<evidence type="ECO:0000256" key="4">
    <source>
        <dbReference type="ARBA" id="ARBA00022605"/>
    </source>
</evidence>
<dbReference type="GO" id="GO:0004401">
    <property type="term" value="F:histidinol-phosphatase activity"/>
    <property type="evidence" value="ECO:0007669"/>
    <property type="project" value="UniProtKB-UniRule"/>
</dbReference>
<dbReference type="OrthoDB" id="5957391at2759"/>
<comment type="catalytic activity">
    <reaction evidence="7 8">
        <text>L-histidinol phosphate + H2O = L-histidinol + phosphate</text>
        <dbReference type="Rhea" id="RHEA:14465"/>
        <dbReference type="ChEBI" id="CHEBI:15377"/>
        <dbReference type="ChEBI" id="CHEBI:43474"/>
        <dbReference type="ChEBI" id="CHEBI:57699"/>
        <dbReference type="ChEBI" id="CHEBI:57980"/>
        <dbReference type="EC" id="3.1.3.15"/>
    </reaction>
</comment>
<dbReference type="GeneID" id="30149872"/>
<dbReference type="RefSeq" id="XP_018982960.1">
    <property type="nucleotide sequence ID" value="XM_019132019.1"/>
</dbReference>
<dbReference type="Proteomes" id="UP000094336">
    <property type="component" value="Unassembled WGS sequence"/>
</dbReference>
<evidence type="ECO:0000313" key="10">
    <source>
        <dbReference type="EMBL" id="ODQ77632.1"/>
    </source>
</evidence>
<dbReference type="STRING" id="984486.A0A1E3QKL8"/>
<protein>
    <recommendedName>
        <fullName evidence="3 8">Histidinol-phosphatase</fullName>
        <shortName evidence="8">HolPase</shortName>
        <ecNumber evidence="3 8">3.1.3.15</ecNumber>
    </recommendedName>
</protein>
<dbReference type="AlphaFoldDB" id="A0A1E3QKL8"/>
<dbReference type="PANTHER" id="PTHR21039:SF0">
    <property type="entry name" value="HISTIDINOL-PHOSPHATASE"/>
    <property type="match status" value="1"/>
</dbReference>
<keyword evidence="11" id="KW-1185">Reference proteome</keyword>
<dbReference type="PANTHER" id="PTHR21039">
    <property type="entry name" value="HISTIDINOL PHOSPHATASE-RELATED"/>
    <property type="match status" value="1"/>
</dbReference>
<dbReference type="GO" id="GO:0005737">
    <property type="term" value="C:cytoplasm"/>
    <property type="evidence" value="ECO:0007669"/>
    <property type="project" value="TreeGrafter"/>
</dbReference>
<comment type="pathway">
    <text evidence="1 8">Amino-acid biosynthesis; L-histidine biosynthesis; L-histidine from 5-phospho-alpha-D-ribose 1-diphosphate: step 8/9.</text>
</comment>
<accession>A0A1E3QKL8</accession>
<evidence type="ECO:0000256" key="8">
    <source>
        <dbReference type="RuleBase" id="RU366003"/>
    </source>
</evidence>
<evidence type="ECO:0000256" key="6">
    <source>
        <dbReference type="ARBA" id="ARBA00023102"/>
    </source>
</evidence>
<evidence type="ECO:0000256" key="2">
    <source>
        <dbReference type="ARBA" id="ARBA00009152"/>
    </source>
</evidence>
<dbReference type="InterPro" id="IPR004013">
    <property type="entry name" value="PHP_dom"/>
</dbReference>
<evidence type="ECO:0000256" key="7">
    <source>
        <dbReference type="ARBA" id="ARBA00049158"/>
    </source>
</evidence>
<sequence>MHSHHSHSGDYVSHATDTLESITTKATAMGFHTYCLTEHMPRLHSKHLYPEEEEKNYTIRNLAENYANFHKHSQAIRTRSLSSPTKFLVGFEVEGIDLEHVEYAQKLREQYPVDMVVGSVHYVSSIPIDFDLKMWKEARAANGGSTRKLYKAYFDLQYEILVRLKPEVVGHFDLIRLLTPGEEFDTETEKLLKDISLERDWPDVWEAVLRNIDFIVFYGGLVEFNASAIRKGWATPYPQEDITRAIIDAGGHFCLSDDAHAVSQVGLNYKVVLNYIDTVGMKNVKYLDLTPEGKVVTKEVSLEVMKKSRFWEQYD</sequence>
<dbReference type="EC" id="3.1.3.15" evidence="3 8"/>
<evidence type="ECO:0000313" key="11">
    <source>
        <dbReference type="Proteomes" id="UP000094336"/>
    </source>
</evidence>
<dbReference type="EMBL" id="KV454439">
    <property type="protein sequence ID" value="ODQ77632.1"/>
    <property type="molecule type" value="Genomic_DNA"/>
</dbReference>
<name>A0A1E3QKL8_9ASCO</name>
<keyword evidence="5 8" id="KW-0378">Hydrolase</keyword>
<dbReference type="InterPro" id="IPR010140">
    <property type="entry name" value="Histidinol_P_phosphatase_HisJ"/>
</dbReference>
<comment type="similarity">
    <text evidence="2 8">Belongs to the PHP hydrolase family. HisK subfamily.</text>
</comment>
<dbReference type="SUPFAM" id="SSF89550">
    <property type="entry name" value="PHP domain-like"/>
    <property type="match status" value="1"/>
</dbReference>